<accession>G3MBC7</accession>
<dbReference type="Proteomes" id="UP000009273">
    <property type="component" value="Segment"/>
</dbReference>
<dbReference type="KEGG" id="vg:18563276"/>
<evidence type="ECO:0000313" key="3">
    <source>
        <dbReference type="Proteomes" id="UP000009273"/>
    </source>
</evidence>
<evidence type="ECO:0000313" key="2">
    <source>
        <dbReference type="EMBL" id="AEO93328.1"/>
    </source>
</evidence>
<evidence type="ECO:0000256" key="1">
    <source>
        <dbReference type="SAM" id="Coils"/>
    </source>
</evidence>
<proteinExistence type="predicted"/>
<protein>
    <submittedName>
        <fullName evidence="2">Gp57</fullName>
    </submittedName>
</protein>
<keyword evidence="3" id="KW-1185">Reference proteome</keyword>
<keyword evidence="1" id="KW-0175">Coiled coil</keyword>
<dbReference type="RefSeq" id="YP_009015368.1">
    <property type="nucleotide sequence ID" value="NC_023719.1"/>
</dbReference>
<feature type="coiled-coil region" evidence="1">
    <location>
        <begin position="127"/>
        <end position="154"/>
    </location>
</feature>
<sequence length="202" mass="23378">MKKRLLKKISAPSLERILPGYPNDFIHSEKGLEIVNVDDIIGMSFSRADEYDDNFQPIGEPDDRWKSLHDRALQEGNLDFAGPIHLVQQSGDNKYYVYDDGNHRLSVAKFLNIPTLQAVVTVLIPKNDEIEAEIEGIMKEIKKQESILNQLTKEQNNLWNDDLSLDEINLKVDEIEEKKKPLYETIDNLWLKLTNYQNNLIN</sequence>
<name>G3MBC7_9CAUD</name>
<reference evidence="2 3" key="1">
    <citation type="submission" date="2011-09" db="EMBL/GenBank/DDBJ databases">
        <authorList>
            <person name="Pope W.H."/>
            <person name="Pedulla M.L."/>
            <person name="Ford M.E."/>
            <person name="Peebles C.L."/>
            <person name="Hatfull G.H."/>
            <person name="Hendrix R.W."/>
        </authorList>
    </citation>
    <scope>NUCLEOTIDE SEQUENCE [LARGE SCALE GENOMIC DNA]</scope>
    <source>
        <strain evidence="2">G</strain>
    </source>
</reference>
<organism evidence="2 3">
    <name type="scientific">Bacillus phage G</name>
    <dbReference type="NCBI Taxonomy" id="2884420"/>
    <lineage>
        <taxon>Viruses</taxon>
        <taxon>Duplodnaviria</taxon>
        <taxon>Heunggongvirae</taxon>
        <taxon>Uroviricota</taxon>
        <taxon>Caudoviricetes</taxon>
        <taxon>Donellivirus</taxon>
        <taxon>Donellivirus gee</taxon>
    </lineage>
</organism>
<gene>
    <name evidence="2" type="primary">57</name>
    <name evidence="2" type="ORF">G_57</name>
</gene>
<dbReference type="GeneID" id="18563276"/>
<dbReference type="EMBL" id="JN638751">
    <property type="protein sequence ID" value="AEO93328.1"/>
    <property type="molecule type" value="Genomic_DNA"/>
</dbReference>